<dbReference type="AlphaFoldDB" id="D3F493"/>
<dbReference type="HOGENOM" id="CLU_1530049_0_0_11"/>
<dbReference type="RefSeq" id="WP_012933516.1">
    <property type="nucleotide sequence ID" value="NC_013739.1"/>
</dbReference>
<accession>D3F493</accession>
<feature type="chain" id="PRO_5038826555" evidence="1">
    <location>
        <begin position="28"/>
        <end position="175"/>
    </location>
</feature>
<evidence type="ECO:0000313" key="2">
    <source>
        <dbReference type="EMBL" id="ADB50465.1"/>
    </source>
</evidence>
<dbReference type="EMBL" id="CP001854">
    <property type="protein sequence ID" value="ADB50465.1"/>
    <property type="molecule type" value="Genomic_DNA"/>
</dbReference>
<proteinExistence type="predicted"/>
<dbReference type="KEGG" id="cwo:Cwoe_2039"/>
<sequence precursor="true">MRPITLATAVAGGAAALLAIGSAGSVAKPKPATDYGDVHVRQAGGTDEPVIATFKRARCNRFGGGFFATATSPNGRYRMTVDISETRWKGYGAQYPLPRTAGQLVSQVVVRAPGGTVYDSTVPVPGAPGGGAIVFAPKGAAISVGGVFFLQGDTEVGIAVSGAMPCVFRKKSTKR</sequence>
<reference evidence="3" key="2">
    <citation type="submission" date="2010-01" db="EMBL/GenBank/DDBJ databases">
        <title>The complete genome of Conexibacter woesei DSM 14684.</title>
        <authorList>
            <consortium name="US DOE Joint Genome Institute (JGI-PGF)"/>
            <person name="Lucas S."/>
            <person name="Copeland A."/>
            <person name="Lapidus A."/>
            <person name="Glavina del Rio T."/>
            <person name="Dalin E."/>
            <person name="Tice H."/>
            <person name="Bruce D."/>
            <person name="Goodwin L."/>
            <person name="Pitluck S."/>
            <person name="Kyrpides N."/>
            <person name="Mavromatis K."/>
            <person name="Ivanova N."/>
            <person name="Mikhailova N."/>
            <person name="Chertkov O."/>
            <person name="Brettin T."/>
            <person name="Detter J.C."/>
            <person name="Han C."/>
            <person name="Larimer F."/>
            <person name="Land M."/>
            <person name="Hauser L."/>
            <person name="Markowitz V."/>
            <person name="Cheng J.-F."/>
            <person name="Hugenholtz P."/>
            <person name="Woyke T."/>
            <person name="Wu D."/>
            <person name="Pukall R."/>
            <person name="Steenblock K."/>
            <person name="Schneider S."/>
            <person name="Klenk H.-P."/>
            <person name="Eisen J.A."/>
        </authorList>
    </citation>
    <scope>NUCLEOTIDE SEQUENCE [LARGE SCALE GENOMIC DNA]</scope>
    <source>
        <strain evidence="3">DSM 14684 / CIP 108061 / JCM 11494 / NBRC 100937 / ID131577</strain>
    </source>
</reference>
<keyword evidence="3" id="KW-1185">Reference proteome</keyword>
<evidence type="ECO:0000256" key="1">
    <source>
        <dbReference type="SAM" id="SignalP"/>
    </source>
</evidence>
<feature type="signal peptide" evidence="1">
    <location>
        <begin position="1"/>
        <end position="27"/>
    </location>
</feature>
<evidence type="ECO:0000313" key="3">
    <source>
        <dbReference type="Proteomes" id="UP000008229"/>
    </source>
</evidence>
<dbReference type="Proteomes" id="UP000008229">
    <property type="component" value="Chromosome"/>
</dbReference>
<gene>
    <name evidence="2" type="ordered locus">Cwoe_2039</name>
</gene>
<organism evidence="2 3">
    <name type="scientific">Conexibacter woesei (strain DSM 14684 / CCUG 47730 / CIP 108061 / JCM 11494 / NBRC 100937 / ID131577)</name>
    <dbReference type="NCBI Taxonomy" id="469383"/>
    <lineage>
        <taxon>Bacteria</taxon>
        <taxon>Bacillati</taxon>
        <taxon>Actinomycetota</taxon>
        <taxon>Thermoleophilia</taxon>
        <taxon>Solirubrobacterales</taxon>
        <taxon>Conexibacteraceae</taxon>
        <taxon>Conexibacter</taxon>
    </lineage>
</organism>
<name>D3F493_CONWI</name>
<protein>
    <submittedName>
        <fullName evidence="2">Uncharacterized protein</fullName>
    </submittedName>
</protein>
<keyword evidence="1" id="KW-0732">Signal</keyword>
<reference evidence="2 3" key="1">
    <citation type="journal article" date="2010" name="Stand. Genomic Sci.">
        <title>Complete genome sequence of Conexibacter woesei type strain (ID131577).</title>
        <authorList>
            <person name="Pukall R."/>
            <person name="Lapidus A."/>
            <person name="Glavina Del Rio T."/>
            <person name="Copeland A."/>
            <person name="Tice H."/>
            <person name="Cheng J.-F."/>
            <person name="Lucas S."/>
            <person name="Chen F."/>
            <person name="Nolan M."/>
            <person name="Bruce D."/>
            <person name="Goodwin L."/>
            <person name="Pitluck S."/>
            <person name="Mavromatis K."/>
            <person name="Ivanova N."/>
            <person name="Ovchinnikova G."/>
            <person name="Pati A."/>
            <person name="Chen A."/>
            <person name="Palaniappan K."/>
            <person name="Land M."/>
            <person name="Hauser L."/>
            <person name="Chang Y.-J."/>
            <person name="Jeffries C.D."/>
            <person name="Chain P."/>
            <person name="Meincke L."/>
            <person name="Sims D."/>
            <person name="Brettin T."/>
            <person name="Detter J.C."/>
            <person name="Rohde M."/>
            <person name="Goeker M."/>
            <person name="Bristow J."/>
            <person name="Eisen J.A."/>
            <person name="Markowitz V."/>
            <person name="Kyrpides N.C."/>
            <person name="Klenk H.-P."/>
            <person name="Hugenholtz P."/>
        </authorList>
    </citation>
    <scope>NUCLEOTIDE SEQUENCE [LARGE SCALE GENOMIC DNA]</scope>
    <source>
        <strain evidence="3">DSM 14684 / CIP 108061 / JCM 11494 / NBRC 100937 / ID131577</strain>
    </source>
</reference>